<dbReference type="InterPro" id="IPR002935">
    <property type="entry name" value="SAM_O-MeTrfase"/>
</dbReference>
<reference evidence="7" key="2">
    <citation type="journal article" date="2022" name="Microb. Genom.">
        <title>A chromosome-scale genome assembly of the tomato pathogen Cladosporium fulvum reveals a compartmentalized genome architecture and the presence of a dispensable chromosome.</title>
        <authorList>
            <person name="Zaccaron A.Z."/>
            <person name="Chen L.H."/>
            <person name="Samaras A."/>
            <person name="Stergiopoulos I."/>
        </authorList>
    </citation>
    <scope>NUCLEOTIDE SEQUENCE</scope>
    <source>
        <strain evidence="7">Race5_Kim</strain>
    </source>
</reference>
<dbReference type="InterPro" id="IPR029063">
    <property type="entry name" value="SAM-dependent_MTases_sf"/>
</dbReference>
<dbReference type="Pfam" id="PF01596">
    <property type="entry name" value="Methyltransf_3"/>
    <property type="match status" value="1"/>
</dbReference>
<evidence type="ECO:0000256" key="5">
    <source>
        <dbReference type="ARBA" id="ARBA00022939"/>
    </source>
</evidence>
<keyword evidence="2" id="KW-0489">Methyltransferase</keyword>
<reference evidence="7" key="1">
    <citation type="submission" date="2021-12" db="EMBL/GenBank/DDBJ databases">
        <authorList>
            <person name="Zaccaron A."/>
            <person name="Stergiopoulos I."/>
        </authorList>
    </citation>
    <scope>NUCLEOTIDE SEQUENCE</scope>
    <source>
        <strain evidence="7">Race5_Kim</strain>
    </source>
</reference>
<proteinExistence type="inferred from homology"/>
<dbReference type="OrthoDB" id="186626at2759"/>
<dbReference type="Proteomes" id="UP000756132">
    <property type="component" value="Chromosome 5"/>
</dbReference>
<comment type="similarity">
    <text evidence="6">Belongs to the class I-like SAM-binding methyltransferase superfamily. Cation-dependent O-methyltransferase family.</text>
</comment>
<dbReference type="OMA" id="AIDEFGC"/>
<evidence type="ECO:0000313" key="7">
    <source>
        <dbReference type="EMBL" id="UJO17624.1"/>
    </source>
</evidence>
<dbReference type="GO" id="GO:0032259">
    <property type="term" value="P:methylation"/>
    <property type="evidence" value="ECO:0007669"/>
    <property type="project" value="UniProtKB-KW"/>
</dbReference>
<name>A0A9Q8P8W2_PASFU</name>
<dbReference type="EC" id="2.1.1.6" evidence="1"/>
<dbReference type="PANTHER" id="PTHR43836:SF2">
    <property type="entry name" value="CATECHOL O-METHYLTRANSFERASE 1-RELATED"/>
    <property type="match status" value="1"/>
</dbReference>
<evidence type="ECO:0000256" key="4">
    <source>
        <dbReference type="ARBA" id="ARBA00022691"/>
    </source>
</evidence>
<dbReference type="SUPFAM" id="SSF53335">
    <property type="entry name" value="S-adenosyl-L-methionine-dependent methyltransferases"/>
    <property type="match status" value="1"/>
</dbReference>
<accession>A0A9Q8P8W2</accession>
<keyword evidence="5" id="KW-0128">Catecholamine metabolism</keyword>
<evidence type="ECO:0000256" key="3">
    <source>
        <dbReference type="ARBA" id="ARBA00022679"/>
    </source>
</evidence>
<evidence type="ECO:0000256" key="1">
    <source>
        <dbReference type="ARBA" id="ARBA00012880"/>
    </source>
</evidence>
<dbReference type="Gene3D" id="3.40.50.150">
    <property type="entry name" value="Vaccinia Virus protein VP39"/>
    <property type="match status" value="1"/>
</dbReference>
<dbReference type="PANTHER" id="PTHR43836">
    <property type="entry name" value="CATECHOL O-METHYLTRANSFERASE 1-RELATED"/>
    <property type="match status" value="1"/>
</dbReference>
<dbReference type="AlphaFoldDB" id="A0A9Q8P8W2"/>
<dbReference type="EMBL" id="CP090167">
    <property type="protein sequence ID" value="UJO17624.1"/>
    <property type="molecule type" value="Genomic_DNA"/>
</dbReference>
<dbReference type="KEGG" id="ffu:CLAFUR5_06547"/>
<protein>
    <recommendedName>
        <fullName evidence="1">catechol O-methyltransferase</fullName>
        <ecNumber evidence="1">2.1.1.6</ecNumber>
    </recommendedName>
</protein>
<organism evidence="7 8">
    <name type="scientific">Passalora fulva</name>
    <name type="common">Tomato leaf mold</name>
    <name type="synonym">Cladosporium fulvum</name>
    <dbReference type="NCBI Taxonomy" id="5499"/>
    <lineage>
        <taxon>Eukaryota</taxon>
        <taxon>Fungi</taxon>
        <taxon>Dikarya</taxon>
        <taxon>Ascomycota</taxon>
        <taxon>Pezizomycotina</taxon>
        <taxon>Dothideomycetes</taxon>
        <taxon>Dothideomycetidae</taxon>
        <taxon>Mycosphaerellales</taxon>
        <taxon>Mycosphaerellaceae</taxon>
        <taxon>Fulvia</taxon>
    </lineage>
</organism>
<evidence type="ECO:0000313" key="8">
    <source>
        <dbReference type="Proteomes" id="UP000756132"/>
    </source>
</evidence>
<dbReference type="GeneID" id="71986425"/>
<keyword evidence="8" id="KW-1185">Reference proteome</keyword>
<gene>
    <name evidence="7" type="ORF">CLAFUR5_06547</name>
</gene>
<dbReference type="PROSITE" id="PS51682">
    <property type="entry name" value="SAM_OMT_I"/>
    <property type="match status" value="1"/>
</dbReference>
<evidence type="ECO:0000256" key="2">
    <source>
        <dbReference type="ARBA" id="ARBA00022603"/>
    </source>
</evidence>
<sequence length="259" mass="28918">MSSPDDSSMLEKLVFPPDMVAKYPVLQKFNDGERTFWKGGREQALLAYIKSHPDFNTMKGNPKKIIQAIDHFGCNEQLLITIGRDKGRVMADLIREHKPRTMVELGGYVGYSAIFFADELRSACPGQRVHYWSLELHSEFAEIARELIEIAGLSDIVTVVVGFSSDSLRQLKKDGQLDQIDVLYLDHNEGELYVKDTSLGEELALFRPGSHIVADNCLIPGAPAYRAYVRGNAKFESKGVKGLTIPGELEDELEVTTVL</sequence>
<dbReference type="RefSeq" id="XP_047761990.1">
    <property type="nucleotide sequence ID" value="XM_047905695.1"/>
</dbReference>
<dbReference type="GO" id="GO:0008171">
    <property type="term" value="F:O-methyltransferase activity"/>
    <property type="evidence" value="ECO:0007669"/>
    <property type="project" value="InterPro"/>
</dbReference>
<keyword evidence="4" id="KW-0949">S-adenosyl-L-methionine</keyword>
<evidence type="ECO:0000256" key="6">
    <source>
        <dbReference type="ARBA" id="ARBA00023453"/>
    </source>
</evidence>
<dbReference type="GO" id="GO:0006584">
    <property type="term" value="P:catecholamine metabolic process"/>
    <property type="evidence" value="ECO:0007669"/>
    <property type="project" value="UniProtKB-KW"/>
</dbReference>
<keyword evidence="3" id="KW-0808">Transferase</keyword>